<feature type="signal peptide" evidence="1">
    <location>
        <begin position="1"/>
        <end position="20"/>
    </location>
</feature>
<evidence type="ECO:0000259" key="2">
    <source>
        <dbReference type="Pfam" id="PF01549"/>
    </source>
</evidence>
<dbReference type="InterPro" id="IPR003582">
    <property type="entry name" value="ShKT_dom"/>
</dbReference>
<dbReference type="Gene3D" id="1.10.10.1940">
    <property type="match status" value="1"/>
</dbReference>
<comment type="caution">
    <text evidence="3">The sequence shown here is derived from an EMBL/GenBank/DDBJ whole genome shotgun (WGS) entry which is preliminary data.</text>
</comment>
<proteinExistence type="predicted"/>
<dbReference type="AlphaFoldDB" id="A0A8S1HGQ4"/>
<sequence>MESRRFSAAIVCIMTVLAGAKECSNNLQVPCMLLQRFCSASGYVAFMNEHCAFTCGLCKACEGIDPSK</sequence>
<reference evidence="3" key="1">
    <citation type="submission" date="2020-10" db="EMBL/GenBank/DDBJ databases">
        <authorList>
            <person name="Kikuchi T."/>
        </authorList>
    </citation>
    <scope>NUCLEOTIDE SEQUENCE</scope>
    <source>
        <strain evidence="3">NKZ352</strain>
    </source>
</reference>
<protein>
    <recommendedName>
        <fullName evidence="2">ShKT domain-containing protein</fullName>
    </recommendedName>
</protein>
<keyword evidence="4" id="KW-1185">Reference proteome</keyword>
<accession>A0A8S1HGQ4</accession>
<dbReference type="Proteomes" id="UP000835052">
    <property type="component" value="Unassembled WGS sequence"/>
</dbReference>
<dbReference type="EMBL" id="CAJGYM010000041">
    <property type="protein sequence ID" value="CAD6194142.1"/>
    <property type="molecule type" value="Genomic_DNA"/>
</dbReference>
<organism evidence="3 4">
    <name type="scientific">Caenorhabditis auriculariae</name>
    <dbReference type="NCBI Taxonomy" id="2777116"/>
    <lineage>
        <taxon>Eukaryota</taxon>
        <taxon>Metazoa</taxon>
        <taxon>Ecdysozoa</taxon>
        <taxon>Nematoda</taxon>
        <taxon>Chromadorea</taxon>
        <taxon>Rhabditida</taxon>
        <taxon>Rhabditina</taxon>
        <taxon>Rhabditomorpha</taxon>
        <taxon>Rhabditoidea</taxon>
        <taxon>Rhabditidae</taxon>
        <taxon>Peloderinae</taxon>
        <taxon>Caenorhabditis</taxon>
    </lineage>
</organism>
<evidence type="ECO:0000313" key="3">
    <source>
        <dbReference type="EMBL" id="CAD6194142.1"/>
    </source>
</evidence>
<feature type="domain" description="ShKT" evidence="2">
    <location>
        <begin position="23"/>
        <end position="58"/>
    </location>
</feature>
<feature type="chain" id="PRO_5035740350" description="ShKT domain-containing protein" evidence="1">
    <location>
        <begin position="21"/>
        <end position="68"/>
    </location>
</feature>
<gene>
    <name evidence="3" type="ORF">CAUJ_LOCUS10061</name>
</gene>
<name>A0A8S1HGQ4_9PELO</name>
<evidence type="ECO:0000256" key="1">
    <source>
        <dbReference type="SAM" id="SignalP"/>
    </source>
</evidence>
<keyword evidence="1" id="KW-0732">Signal</keyword>
<dbReference type="Pfam" id="PF01549">
    <property type="entry name" value="ShK"/>
    <property type="match status" value="1"/>
</dbReference>
<evidence type="ECO:0000313" key="4">
    <source>
        <dbReference type="Proteomes" id="UP000835052"/>
    </source>
</evidence>